<evidence type="ECO:0000313" key="11">
    <source>
        <dbReference type="EMBL" id="QHJ11242.1"/>
    </source>
</evidence>
<comment type="similarity">
    <text evidence="3 10">Belongs to the inositol monophosphatase superfamily.</text>
</comment>
<dbReference type="EMBL" id="CP047656">
    <property type="protein sequence ID" value="QHJ11242.1"/>
    <property type="molecule type" value="Genomic_DNA"/>
</dbReference>
<evidence type="ECO:0000256" key="1">
    <source>
        <dbReference type="ARBA" id="ARBA00001033"/>
    </source>
</evidence>
<name>A0A857JIW6_9ALTE</name>
<dbReference type="KEGG" id="pmes:FX988_01470"/>
<protein>
    <recommendedName>
        <fullName evidence="10">Inositol-1-monophosphatase</fullName>
        <ecNumber evidence="10">3.1.3.25</ecNumber>
    </recommendedName>
</protein>
<dbReference type="EC" id="3.1.3.25" evidence="10"/>
<dbReference type="GO" id="GO:0007165">
    <property type="term" value="P:signal transduction"/>
    <property type="evidence" value="ECO:0007669"/>
    <property type="project" value="TreeGrafter"/>
</dbReference>
<dbReference type="InterPro" id="IPR033942">
    <property type="entry name" value="IMPase"/>
</dbReference>
<keyword evidence="5 10" id="KW-0378">Hydrolase</keyword>
<dbReference type="PRINTS" id="PR00377">
    <property type="entry name" value="IMPHPHTASES"/>
</dbReference>
<reference evidence="11 12" key="1">
    <citation type="submission" date="2019-12" db="EMBL/GenBank/DDBJ databases">
        <title>Genome sequencing and assembly of endphytes of Porphyra tenera.</title>
        <authorList>
            <person name="Park J.M."/>
            <person name="Shin R."/>
            <person name="Jo S.H."/>
        </authorList>
    </citation>
    <scope>NUCLEOTIDE SEQUENCE [LARGE SCALE GENOMIC DNA]</scope>
    <source>
        <strain evidence="11 12">GPM4</strain>
    </source>
</reference>
<accession>A0A857JIW6</accession>
<evidence type="ECO:0000256" key="7">
    <source>
        <dbReference type="ARBA" id="ARBA00022842"/>
    </source>
</evidence>
<dbReference type="InterPro" id="IPR022337">
    <property type="entry name" value="Inositol_monophosphatase_SuhB"/>
</dbReference>
<dbReference type="Proteomes" id="UP000464524">
    <property type="component" value="Chromosome"/>
</dbReference>
<dbReference type="Gene3D" id="3.40.190.80">
    <property type="match status" value="1"/>
</dbReference>
<evidence type="ECO:0000256" key="5">
    <source>
        <dbReference type="ARBA" id="ARBA00022801"/>
    </source>
</evidence>
<evidence type="ECO:0000256" key="4">
    <source>
        <dbReference type="ARBA" id="ARBA00022723"/>
    </source>
</evidence>
<dbReference type="NCBIfam" id="NF008027">
    <property type="entry name" value="PRK10757.1"/>
    <property type="match status" value="1"/>
</dbReference>
<feature type="binding site" evidence="9">
    <location>
        <position position="100"/>
    </location>
    <ligand>
        <name>Mg(2+)</name>
        <dbReference type="ChEBI" id="CHEBI:18420"/>
        <label>1</label>
        <note>catalytic</note>
    </ligand>
</feature>
<dbReference type="InterPro" id="IPR000760">
    <property type="entry name" value="Inositol_monophosphatase-like"/>
</dbReference>
<dbReference type="AlphaFoldDB" id="A0A857JIW6"/>
<keyword evidence="6" id="KW-0805">Transcription regulation</keyword>
<dbReference type="InterPro" id="IPR020550">
    <property type="entry name" value="Inositol_monophosphatase_CS"/>
</dbReference>
<gene>
    <name evidence="11" type="ORF">FX988_01470</name>
</gene>
<feature type="binding site" evidence="9">
    <location>
        <position position="103"/>
    </location>
    <ligand>
        <name>Mg(2+)</name>
        <dbReference type="ChEBI" id="CHEBI:18420"/>
        <label>1</label>
        <note>catalytic</note>
    </ligand>
</feature>
<comment type="function">
    <text evidence="8">Part of the processive rRNA transcription and antitermination complex (rrnTAC). The complex forms an RNA-chaperone ring around the RNA exit tunnel of RNA polymerase (RNAP). It supports rapid transcription and antitermination of rRNA operons, cotranscriptional rRNA folding, and annealing of distal rRNA regions to allow correct ribosome biogenesis. This subunit may play a central role in organizing the structure.</text>
</comment>
<dbReference type="Pfam" id="PF00459">
    <property type="entry name" value="Inositol_P"/>
    <property type="match status" value="1"/>
</dbReference>
<dbReference type="GO" id="GO:0006020">
    <property type="term" value="P:inositol metabolic process"/>
    <property type="evidence" value="ECO:0007669"/>
    <property type="project" value="TreeGrafter"/>
</dbReference>
<dbReference type="Gene3D" id="3.30.540.10">
    <property type="entry name" value="Fructose-1,6-Bisphosphatase, subunit A, domain 1"/>
    <property type="match status" value="1"/>
</dbReference>
<proteinExistence type="inferred from homology"/>
<evidence type="ECO:0000256" key="6">
    <source>
        <dbReference type="ARBA" id="ARBA00022814"/>
    </source>
</evidence>
<dbReference type="FunFam" id="3.30.540.10:FF:000003">
    <property type="entry name" value="Inositol-1-monophosphatase"/>
    <property type="match status" value="1"/>
</dbReference>
<comment type="catalytic activity">
    <reaction evidence="1 10">
        <text>a myo-inositol phosphate + H2O = myo-inositol + phosphate</text>
        <dbReference type="Rhea" id="RHEA:24056"/>
        <dbReference type="ChEBI" id="CHEBI:15377"/>
        <dbReference type="ChEBI" id="CHEBI:17268"/>
        <dbReference type="ChEBI" id="CHEBI:43474"/>
        <dbReference type="ChEBI" id="CHEBI:84139"/>
        <dbReference type="EC" id="3.1.3.25"/>
    </reaction>
</comment>
<feature type="binding site" evidence="9">
    <location>
        <position position="102"/>
    </location>
    <ligand>
        <name>Mg(2+)</name>
        <dbReference type="ChEBI" id="CHEBI:18420"/>
        <label>1</label>
        <note>catalytic</note>
    </ligand>
</feature>
<dbReference type="PROSITE" id="PS00629">
    <property type="entry name" value="IMP_1"/>
    <property type="match status" value="1"/>
</dbReference>
<dbReference type="PROSITE" id="PS00630">
    <property type="entry name" value="IMP_2"/>
    <property type="match status" value="1"/>
</dbReference>
<keyword evidence="6" id="KW-0804">Transcription</keyword>
<evidence type="ECO:0000256" key="3">
    <source>
        <dbReference type="ARBA" id="ARBA00009759"/>
    </source>
</evidence>
<organism evidence="11 12">
    <name type="scientific">Paraglaciecola mesophila</name>
    <dbReference type="NCBI Taxonomy" id="197222"/>
    <lineage>
        <taxon>Bacteria</taxon>
        <taxon>Pseudomonadati</taxon>
        <taxon>Pseudomonadota</taxon>
        <taxon>Gammaproteobacteria</taxon>
        <taxon>Alteromonadales</taxon>
        <taxon>Alteromonadaceae</taxon>
        <taxon>Paraglaciecola</taxon>
    </lineage>
</organism>
<keyword evidence="6" id="KW-0889">Transcription antitermination</keyword>
<dbReference type="GO" id="GO:0008934">
    <property type="term" value="F:inositol monophosphate 1-phosphatase activity"/>
    <property type="evidence" value="ECO:0007669"/>
    <property type="project" value="InterPro"/>
</dbReference>
<feature type="binding site" evidence="9">
    <location>
        <position position="228"/>
    </location>
    <ligand>
        <name>Mg(2+)</name>
        <dbReference type="ChEBI" id="CHEBI:18420"/>
        <label>1</label>
        <note>catalytic</note>
    </ligand>
</feature>
<dbReference type="SUPFAM" id="SSF56655">
    <property type="entry name" value="Carbohydrate phosphatase"/>
    <property type="match status" value="1"/>
</dbReference>
<evidence type="ECO:0000256" key="2">
    <source>
        <dbReference type="ARBA" id="ARBA00001946"/>
    </source>
</evidence>
<evidence type="ECO:0000256" key="9">
    <source>
        <dbReference type="PIRSR" id="PIRSR600760-2"/>
    </source>
</evidence>
<evidence type="ECO:0000256" key="10">
    <source>
        <dbReference type="RuleBase" id="RU364068"/>
    </source>
</evidence>
<sequence>MTNPYLNVLLKIGGFTMHPMLNIAVRAARSAGNVIARGFENQSELMIEAKGSNDFVTRVDKEAEQAIIRKIQQSYPDHCFVGEEGGVVEGSNTDYKWIIDPLDGTTNFIKGIPHFAVSIALMHKGRLDQAVVFDPIRGELFTASKGAGAQLNGFRIRASKAKELNQTILATALPYKNKDTLPTYLESFRNIFFQAGDVRRSGSAALDLAYVAAGRYDGYWESGLKPWDIAAGELLVREAGGLVTDFKGNNDPMQNGDIVAGSAKVVQTLVKNLKA</sequence>
<dbReference type="PANTHER" id="PTHR20854">
    <property type="entry name" value="INOSITOL MONOPHOSPHATASE"/>
    <property type="match status" value="1"/>
</dbReference>
<keyword evidence="7 9" id="KW-0460">Magnesium</keyword>
<dbReference type="FunFam" id="3.40.190.80:FF:000002">
    <property type="entry name" value="Inositol-1-monophosphatase"/>
    <property type="match status" value="1"/>
</dbReference>
<feature type="binding site" evidence="9">
    <location>
        <position position="83"/>
    </location>
    <ligand>
        <name>Mg(2+)</name>
        <dbReference type="ChEBI" id="CHEBI:18420"/>
        <label>1</label>
        <note>catalytic</note>
    </ligand>
</feature>
<dbReference type="CDD" id="cd01639">
    <property type="entry name" value="IMPase"/>
    <property type="match status" value="1"/>
</dbReference>
<dbReference type="GO" id="GO:0031564">
    <property type="term" value="P:transcription antitermination"/>
    <property type="evidence" value="ECO:0007669"/>
    <property type="project" value="UniProtKB-KW"/>
</dbReference>
<dbReference type="PRINTS" id="PR01959">
    <property type="entry name" value="SBIMPHPHTASE"/>
</dbReference>
<evidence type="ECO:0000256" key="8">
    <source>
        <dbReference type="ARBA" id="ARBA00058693"/>
    </source>
</evidence>
<evidence type="ECO:0000313" key="12">
    <source>
        <dbReference type="Proteomes" id="UP000464524"/>
    </source>
</evidence>
<dbReference type="GO" id="GO:0046854">
    <property type="term" value="P:phosphatidylinositol phosphate biosynthetic process"/>
    <property type="evidence" value="ECO:0007669"/>
    <property type="project" value="InterPro"/>
</dbReference>
<dbReference type="PANTHER" id="PTHR20854:SF4">
    <property type="entry name" value="INOSITOL-1-MONOPHOSPHATASE-RELATED"/>
    <property type="match status" value="1"/>
</dbReference>
<dbReference type="GO" id="GO:0046872">
    <property type="term" value="F:metal ion binding"/>
    <property type="evidence" value="ECO:0007669"/>
    <property type="project" value="UniProtKB-KW"/>
</dbReference>
<keyword evidence="4 9" id="KW-0479">Metal-binding</keyword>
<keyword evidence="12" id="KW-1185">Reference proteome</keyword>
<dbReference type="InterPro" id="IPR020583">
    <property type="entry name" value="Inositol_monoP_metal-BS"/>
</dbReference>
<comment type="cofactor">
    <cofactor evidence="2 9 10">
        <name>Mg(2+)</name>
        <dbReference type="ChEBI" id="CHEBI:18420"/>
    </cofactor>
</comment>